<gene>
    <name evidence="2" type="ORF">Prubr_20280</name>
</gene>
<proteinExistence type="predicted"/>
<dbReference type="Proteomes" id="UP000680866">
    <property type="component" value="Chromosome"/>
</dbReference>
<evidence type="ECO:0000313" key="2">
    <source>
        <dbReference type="EMBL" id="BCJ65007.1"/>
    </source>
</evidence>
<dbReference type="EMBL" id="AP023359">
    <property type="protein sequence ID" value="BCJ65007.1"/>
    <property type="molecule type" value="Genomic_DNA"/>
</dbReference>
<dbReference type="RefSeq" id="WP_212824177.1">
    <property type="nucleotide sequence ID" value="NZ_AP023359.1"/>
</dbReference>
<accession>A0A810MV04</accession>
<reference evidence="2" key="1">
    <citation type="submission" date="2020-08" db="EMBL/GenBank/DDBJ databases">
        <title>Whole genome shotgun sequence of Polymorphospora rubra NBRC 101157.</title>
        <authorList>
            <person name="Komaki H."/>
            <person name="Tamura T."/>
        </authorList>
    </citation>
    <scope>NUCLEOTIDE SEQUENCE</scope>
    <source>
        <strain evidence="2">NBRC 101157</strain>
    </source>
</reference>
<keyword evidence="3" id="KW-1185">Reference proteome</keyword>
<evidence type="ECO:0000313" key="3">
    <source>
        <dbReference type="Proteomes" id="UP000680866"/>
    </source>
</evidence>
<dbReference type="AlphaFoldDB" id="A0A810MV04"/>
<protein>
    <submittedName>
        <fullName evidence="2">Uncharacterized protein</fullName>
    </submittedName>
</protein>
<evidence type="ECO:0000256" key="1">
    <source>
        <dbReference type="SAM" id="SignalP"/>
    </source>
</evidence>
<keyword evidence="1" id="KW-0732">Signal</keyword>
<sequence length="160" mass="17747">MDALVLPLALLSVLCLPAAVAALICADEMIDRVTARLVARRRARRERRTVDRLEQVTGLTGPGPATDAGRVPIEQLAADLRRLAVQRRYLGSESLLWRSAFAQAYDERLRMASRSLGIPQHLDELAGFDLDIERIRVEGELAAAGLLLPAATTWQRREPR</sequence>
<feature type="signal peptide" evidence="1">
    <location>
        <begin position="1"/>
        <end position="21"/>
    </location>
</feature>
<dbReference type="KEGG" id="pry:Prubr_20280"/>
<name>A0A810MV04_9ACTN</name>
<organism evidence="2 3">
    <name type="scientific">Polymorphospora rubra</name>
    <dbReference type="NCBI Taxonomy" id="338584"/>
    <lineage>
        <taxon>Bacteria</taxon>
        <taxon>Bacillati</taxon>
        <taxon>Actinomycetota</taxon>
        <taxon>Actinomycetes</taxon>
        <taxon>Micromonosporales</taxon>
        <taxon>Micromonosporaceae</taxon>
        <taxon>Polymorphospora</taxon>
    </lineage>
</organism>
<feature type="chain" id="PRO_5032488986" evidence="1">
    <location>
        <begin position="22"/>
        <end position="160"/>
    </location>
</feature>